<reference evidence="2" key="1">
    <citation type="submission" date="2019-08" db="EMBL/GenBank/DDBJ databases">
        <authorList>
            <person name="Kucharzyk K."/>
            <person name="Murdoch R.W."/>
            <person name="Higgins S."/>
            <person name="Loffler F."/>
        </authorList>
    </citation>
    <scope>NUCLEOTIDE SEQUENCE</scope>
</reference>
<feature type="transmembrane region" description="Helical" evidence="1">
    <location>
        <begin position="307"/>
        <end position="324"/>
    </location>
</feature>
<dbReference type="AlphaFoldDB" id="A0A644US13"/>
<accession>A0A644US13</accession>
<gene>
    <name evidence="2" type="ORF">SDC9_27770</name>
</gene>
<feature type="transmembrane region" description="Helical" evidence="1">
    <location>
        <begin position="244"/>
        <end position="261"/>
    </location>
</feature>
<comment type="caution">
    <text evidence="2">The sequence shown here is derived from an EMBL/GenBank/DDBJ whole genome shotgun (WGS) entry which is preliminary data.</text>
</comment>
<dbReference type="Pfam" id="PF14897">
    <property type="entry name" value="EpsG"/>
    <property type="match status" value="1"/>
</dbReference>
<name>A0A644US13_9ZZZZ</name>
<keyword evidence="1" id="KW-0472">Membrane</keyword>
<feature type="transmembrane region" description="Helical" evidence="1">
    <location>
        <begin position="221"/>
        <end position="237"/>
    </location>
</feature>
<feature type="transmembrane region" description="Helical" evidence="1">
    <location>
        <begin position="158"/>
        <end position="177"/>
    </location>
</feature>
<dbReference type="InterPro" id="IPR049458">
    <property type="entry name" value="EpsG-like"/>
</dbReference>
<feature type="transmembrane region" description="Helical" evidence="1">
    <location>
        <begin position="273"/>
        <end position="295"/>
    </location>
</feature>
<feature type="transmembrane region" description="Helical" evidence="1">
    <location>
        <begin position="189"/>
        <end position="215"/>
    </location>
</feature>
<evidence type="ECO:0000313" key="2">
    <source>
        <dbReference type="EMBL" id="MPL81839.1"/>
    </source>
</evidence>
<feature type="transmembrane region" description="Helical" evidence="1">
    <location>
        <begin position="353"/>
        <end position="372"/>
    </location>
</feature>
<organism evidence="2">
    <name type="scientific">bioreactor metagenome</name>
    <dbReference type="NCBI Taxonomy" id="1076179"/>
    <lineage>
        <taxon>unclassified sequences</taxon>
        <taxon>metagenomes</taxon>
        <taxon>ecological metagenomes</taxon>
    </lineage>
</organism>
<dbReference type="EMBL" id="VSSQ01000155">
    <property type="protein sequence ID" value="MPL81839.1"/>
    <property type="molecule type" value="Genomic_DNA"/>
</dbReference>
<sequence length="377" mass="43892">MDIISILFFFIGCFLLSYLERHFSFPYYRWFFIIPFSALVAFRSLNVPDTVFYVNYYIAEDTDFSYFVDYGYEVGFQFFTKLIKSIVGENYQLYFAIITLINSSLIFNAVNRINKIQQEECRLLSDSDSSLSTEHYSFFSIILLTLYVAYFGLYFNSIILRVGIAFSLIVFAVSFALKTDKKLLDYIVVFLFMVLSVLFHTTAILGFIIIFVVLFSKKQSFKFYLILLLAIAVFYFLNLTSKLGGVVFNAIISLNAFTLLSDKLSNYEGSQSLFAAEGISMKFVFYWLMSFILLFNDNLSKSYYKLFNVYILGLAVFAVLRSVLLVERVTDYFLLFSFVLFYLYLIKQKSVKFWSYYVLIVLLQVVFALRIINGVSV</sequence>
<feature type="transmembrane region" description="Helical" evidence="1">
    <location>
        <begin position="6"/>
        <end position="23"/>
    </location>
</feature>
<keyword evidence="1" id="KW-1133">Transmembrane helix</keyword>
<evidence type="ECO:0008006" key="3">
    <source>
        <dbReference type="Google" id="ProtNLM"/>
    </source>
</evidence>
<feature type="transmembrane region" description="Helical" evidence="1">
    <location>
        <begin position="91"/>
        <end position="110"/>
    </location>
</feature>
<evidence type="ECO:0000256" key="1">
    <source>
        <dbReference type="SAM" id="Phobius"/>
    </source>
</evidence>
<proteinExistence type="predicted"/>
<protein>
    <recommendedName>
        <fullName evidence="3">Transmembrane protein EpsG</fullName>
    </recommendedName>
</protein>
<feature type="transmembrane region" description="Helical" evidence="1">
    <location>
        <begin position="131"/>
        <end position="152"/>
    </location>
</feature>
<keyword evidence="1" id="KW-0812">Transmembrane</keyword>
<feature type="transmembrane region" description="Helical" evidence="1">
    <location>
        <begin position="30"/>
        <end position="47"/>
    </location>
</feature>
<feature type="transmembrane region" description="Helical" evidence="1">
    <location>
        <begin position="330"/>
        <end position="346"/>
    </location>
</feature>